<dbReference type="NCBIfam" id="TIGR02490">
    <property type="entry name" value="flgF"/>
    <property type="match status" value="1"/>
</dbReference>
<evidence type="ECO:0000256" key="1">
    <source>
        <dbReference type="ARBA" id="ARBA00004117"/>
    </source>
</evidence>
<dbReference type="PANTHER" id="PTHR30435">
    <property type="entry name" value="FLAGELLAR PROTEIN"/>
    <property type="match status" value="1"/>
</dbReference>
<dbReference type="InterPro" id="IPR010930">
    <property type="entry name" value="Flg_bb/hook_C_dom"/>
</dbReference>
<dbReference type="Pfam" id="PF06429">
    <property type="entry name" value="Flg_bbr_C"/>
    <property type="match status" value="1"/>
</dbReference>
<comment type="caution">
    <text evidence="8">The sequence shown here is derived from an EMBL/GenBank/DDBJ whole genome shotgun (WGS) entry which is preliminary data.</text>
</comment>
<dbReference type="GO" id="GO:0030694">
    <property type="term" value="C:bacterial-type flagellum basal body, rod"/>
    <property type="evidence" value="ECO:0007669"/>
    <property type="project" value="InterPro"/>
</dbReference>
<evidence type="ECO:0000256" key="2">
    <source>
        <dbReference type="ARBA" id="ARBA00009677"/>
    </source>
</evidence>
<feature type="domain" description="Flagellar basal-body/hook protein C-terminal" evidence="6">
    <location>
        <begin position="209"/>
        <end position="253"/>
    </location>
</feature>
<dbReference type="InterPro" id="IPR012836">
    <property type="entry name" value="FlgF"/>
</dbReference>
<reference evidence="8 9" key="1">
    <citation type="submission" date="2020-03" db="EMBL/GenBank/DDBJ databases">
        <title>Genomic Encyclopedia of Type Strains, Phase IV (KMG-IV): sequencing the most valuable type-strain genomes for metagenomic binning, comparative biology and taxonomic classification.</title>
        <authorList>
            <person name="Goeker M."/>
        </authorList>
    </citation>
    <scope>NUCLEOTIDE SEQUENCE [LARGE SCALE GENOMIC DNA]</scope>
    <source>
        <strain evidence="8 9">DSM 24233</strain>
    </source>
</reference>
<feature type="domain" description="Flagellar hook protein FlgE/F/G-like D1" evidence="7">
    <location>
        <begin position="99"/>
        <end position="161"/>
    </location>
</feature>
<name>A0A846QE33_9BACT</name>
<protein>
    <submittedName>
        <fullName evidence="8">Flagellar basal-body rod protein FlgG</fullName>
    </submittedName>
</protein>
<proteinExistence type="inferred from homology"/>
<comment type="similarity">
    <text evidence="2 4">Belongs to the flagella basal body rod proteins family.</text>
</comment>
<feature type="domain" description="Flagellar basal body rod protein N-terminal" evidence="5">
    <location>
        <begin position="5"/>
        <end position="35"/>
    </location>
</feature>
<dbReference type="InterPro" id="IPR020013">
    <property type="entry name" value="Flagellar_FlgE/F/G"/>
</dbReference>
<evidence type="ECO:0000259" key="6">
    <source>
        <dbReference type="Pfam" id="PF06429"/>
    </source>
</evidence>
<dbReference type="InterPro" id="IPR019776">
    <property type="entry name" value="Flagellar_basal_body_rod_CS"/>
</dbReference>
<organism evidence="8 9">
    <name type="scientific">Desulfobaculum xiamenense</name>
    <dbReference type="NCBI Taxonomy" id="995050"/>
    <lineage>
        <taxon>Bacteria</taxon>
        <taxon>Pseudomonadati</taxon>
        <taxon>Thermodesulfobacteriota</taxon>
        <taxon>Desulfovibrionia</taxon>
        <taxon>Desulfovibrionales</taxon>
        <taxon>Desulfovibrionaceae</taxon>
        <taxon>Desulfobaculum</taxon>
    </lineage>
</organism>
<evidence type="ECO:0000256" key="3">
    <source>
        <dbReference type="ARBA" id="ARBA00023143"/>
    </source>
</evidence>
<keyword evidence="3 4" id="KW-0975">Bacterial flagellum</keyword>
<keyword evidence="8" id="KW-0966">Cell projection</keyword>
<dbReference type="AlphaFoldDB" id="A0A846QE33"/>
<keyword evidence="8" id="KW-0282">Flagellum</keyword>
<dbReference type="Proteomes" id="UP000580856">
    <property type="component" value="Unassembled WGS sequence"/>
</dbReference>
<evidence type="ECO:0000313" key="8">
    <source>
        <dbReference type="EMBL" id="NJB66986.1"/>
    </source>
</evidence>
<keyword evidence="9" id="KW-1185">Reference proteome</keyword>
<dbReference type="NCBIfam" id="TIGR03506">
    <property type="entry name" value="FlgEFG_subfam"/>
    <property type="match status" value="1"/>
</dbReference>
<comment type="subcellular location">
    <subcellularLocation>
        <location evidence="1 4">Bacterial flagellum basal body</location>
    </subcellularLocation>
</comment>
<dbReference type="EMBL" id="JAATJA010000001">
    <property type="protein sequence ID" value="NJB66986.1"/>
    <property type="molecule type" value="Genomic_DNA"/>
</dbReference>
<dbReference type="RefSeq" id="WP_167940078.1">
    <property type="nucleotide sequence ID" value="NZ_JAATJA010000001.1"/>
</dbReference>
<dbReference type="InterPro" id="IPR053967">
    <property type="entry name" value="LlgE_F_G-like_D1"/>
</dbReference>
<evidence type="ECO:0000259" key="5">
    <source>
        <dbReference type="Pfam" id="PF00460"/>
    </source>
</evidence>
<dbReference type="InterPro" id="IPR037925">
    <property type="entry name" value="FlgE/F/G-like"/>
</dbReference>
<gene>
    <name evidence="8" type="ORF">GGQ74_000626</name>
</gene>
<dbReference type="PANTHER" id="PTHR30435:SF19">
    <property type="entry name" value="FLAGELLAR BASAL-BODY ROD PROTEIN FLGG"/>
    <property type="match status" value="1"/>
</dbReference>
<accession>A0A846QE33</accession>
<keyword evidence="8" id="KW-0969">Cilium</keyword>
<dbReference type="PROSITE" id="PS00588">
    <property type="entry name" value="FLAGELLA_BB_ROD"/>
    <property type="match status" value="1"/>
</dbReference>
<dbReference type="GO" id="GO:0071978">
    <property type="term" value="P:bacterial-type flagellum-dependent swarming motility"/>
    <property type="evidence" value="ECO:0007669"/>
    <property type="project" value="TreeGrafter"/>
</dbReference>
<evidence type="ECO:0000259" key="7">
    <source>
        <dbReference type="Pfam" id="PF22692"/>
    </source>
</evidence>
<evidence type="ECO:0000313" key="9">
    <source>
        <dbReference type="Proteomes" id="UP000580856"/>
    </source>
</evidence>
<dbReference type="Pfam" id="PF00460">
    <property type="entry name" value="Flg_bb_rod"/>
    <property type="match status" value="1"/>
</dbReference>
<sequence length="258" mass="28321">MQDGMYTALFGALTQEHRMNIIANNLANVNTTGFKQDRTAFKDVFVRFAHDTIREPILHLRDKGLFPEPDYMSKVRIAESRIDFSQGSLKRSDNPLDIAISGEGFFKVRTDTGDYYTRNGHFTVSADGTVVNASGHQLLGEGGPITIEGNARIDISPEGQLFANGEAVDTIQVVTVSDLTGLRKVGQNNFEIHPDSGATEEAATDVVVQQGFLEAPNVEVVTEMVNMIETQRSFEAYQKAIMTSKETDSKAVNEVGKV</sequence>
<dbReference type="Pfam" id="PF22692">
    <property type="entry name" value="LlgE_F_G_D1"/>
    <property type="match status" value="1"/>
</dbReference>
<dbReference type="InterPro" id="IPR001444">
    <property type="entry name" value="Flag_bb_rod_N"/>
</dbReference>
<dbReference type="SUPFAM" id="SSF117143">
    <property type="entry name" value="Flagellar hook protein flgE"/>
    <property type="match status" value="1"/>
</dbReference>
<evidence type="ECO:0000256" key="4">
    <source>
        <dbReference type="RuleBase" id="RU362116"/>
    </source>
</evidence>